<name>A0ABQ8TER1_PERAM</name>
<sequence>MEGLCEGGNESPSSLKASHLNAIDLARDRTRNLGHRRPALYKLANQVDSFDDKRRRGNPRIPLAKKHSFEDLDEGFFLVTKTFRTTQRFTQLPIKLTTASSSLGIKDGRSVVPTIPSQSSIYSHEA</sequence>
<evidence type="ECO:0000313" key="2">
    <source>
        <dbReference type="Proteomes" id="UP001148838"/>
    </source>
</evidence>
<accession>A0ABQ8TER1</accession>
<protein>
    <submittedName>
        <fullName evidence="1">Uncharacterized protein</fullName>
    </submittedName>
</protein>
<gene>
    <name evidence="1" type="ORF">ANN_06828</name>
</gene>
<reference evidence="1 2" key="1">
    <citation type="journal article" date="2022" name="Allergy">
        <title>Genome assembly and annotation of Periplaneta americana reveal a comprehensive cockroach allergen profile.</title>
        <authorList>
            <person name="Wang L."/>
            <person name="Xiong Q."/>
            <person name="Saelim N."/>
            <person name="Wang L."/>
            <person name="Nong W."/>
            <person name="Wan A.T."/>
            <person name="Shi M."/>
            <person name="Liu X."/>
            <person name="Cao Q."/>
            <person name="Hui J.H.L."/>
            <person name="Sookrung N."/>
            <person name="Leung T.F."/>
            <person name="Tungtrongchitr A."/>
            <person name="Tsui S.K.W."/>
        </authorList>
    </citation>
    <scope>NUCLEOTIDE SEQUENCE [LARGE SCALE GENOMIC DNA]</scope>
    <source>
        <strain evidence="1">PWHHKU_190912</strain>
    </source>
</reference>
<dbReference type="Proteomes" id="UP001148838">
    <property type="component" value="Unassembled WGS sequence"/>
</dbReference>
<organism evidence="1 2">
    <name type="scientific">Periplaneta americana</name>
    <name type="common">American cockroach</name>
    <name type="synonym">Blatta americana</name>
    <dbReference type="NCBI Taxonomy" id="6978"/>
    <lineage>
        <taxon>Eukaryota</taxon>
        <taxon>Metazoa</taxon>
        <taxon>Ecdysozoa</taxon>
        <taxon>Arthropoda</taxon>
        <taxon>Hexapoda</taxon>
        <taxon>Insecta</taxon>
        <taxon>Pterygota</taxon>
        <taxon>Neoptera</taxon>
        <taxon>Polyneoptera</taxon>
        <taxon>Dictyoptera</taxon>
        <taxon>Blattodea</taxon>
        <taxon>Blattoidea</taxon>
        <taxon>Blattidae</taxon>
        <taxon>Blattinae</taxon>
        <taxon>Periplaneta</taxon>
    </lineage>
</organism>
<comment type="caution">
    <text evidence="1">The sequence shown here is derived from an EMBL/GenBank/DDBJ whole genome shotgun (WGS) entry which is preliminary data.</text>
</comment>
<keyword evidence="2" id="KW-1185">Reference proteome</keyword>
<proteinExistence type="predicted"/>
<evidence type="ECO:0000313" key="1">
    <source>
        <dbReference type="EMBL" id="KAJ4445029.1"/>
    </source>
</evidence>
<dbReference type="EMBL" id="JAJSOF020000011">
    <property type="protein sequence ID" value="KAJ4445029.1"/>
    <property type="molecule type" value="Genomic_DNA"/>
</dbReference>